<gene>
    <name evidence="2" type="ORF">K503DRAFT_776165</name>
</gene>
<name>A0A1B7MJZ2_9AGAM</name>
<feature type="compositionally biased region" description="Polar residues" evidence="1">
    <location>
        <begin position="24"/>
        <end position="50"/>
    </location>
</feature>
<feature type="region of interest" description="Disordered" evidence="1">
    <location>
        <begin position="1"/>
        <end position="64"/>
    </location>
</feature>
<evidence type="ECO:0000313" key="3">
    <source>
        <dbReference type="Proteomes" id="UP000092154"/>
    </source>
</evidence>
<keyword evidence="3" id="KW-1185">Reference proteome</keyword>
<dbReference type="Proteomes" id="UP000092154">
    <property type="component" value="Unassembled WGS sequence"/>
</dbReference>
<accession>A0A1B7MJZ2</accession>
<protein>
    <submittedName>
        <fullName evidence="2">Uncharacterized protein</fullName>
    </submittedName>
</protein>
<sequence>MILPATQMCPRSLPECSHHHKTHTSYPPSGSMFQVPTTVQTCNPSASESSYHIPANQIHPSPPI</sequence>
<dbReference type="InParanoid" id="A0A1B7MJZ2"/>
<evidence type="ECO:0000256" key="1">
    <source>
        <dbReference type="SAM" id="MobiDB-lite"/>
    </source>
</evidence>
<dbReference type="EMBL" id="KV448879">
    <property type="protein sequence ID" value="OAX32926.1"/>
    <property type="molecule type" value="Genomic_DNA"/>
</dbReference>
<proteinExistence type="predicted"/>
<dbReference type="AlphaFoldDB" id="A0A1B7MJZ2"/>
<reference evidence="2 3" key="1">
    <citation type="submission" date="2016-06" db="EMBL/GenBank/DDBJ databases">
        <title>Comparative genomics of the ectomycorrhizal sister species Rhizopogon vinicolor and Rhizopogon vesiculosus (Basidiomycota: Boletales) reveals a divergence of the mating type B locus.</title>
        <authorList>
            <consortium name="DOE Joint Genome Institute"/>
            <person name="Mujic A.B."/>
            <person name="Kuo A."/>
            <person name="Tritt A."/>
            <person name="Lipzen A."/>
            <person name="Chen C."/>
            <person name="Johnson J."/>
            <person name="Sharma A."/>
            <person name="Barry K."/>
            <person name="Grigoriev I.V."/>
            <person name="Spatafora J.W."/>
        </authorList>
    </citation>
    <scope>NUCLEOTIDE SEQUENCE [LARGE SCALE GENOMIC DNA]</scope>
    <source>
        <strain evidence="2 3">AM-OR11-026</strain>
    </source>
</reference>
<evidence type="ECO:0000313" key="2">
    <source>
        <dbReference type="EMBL" id="OAX32926.1"/>
    </source>
</evidence>
<organism evidence="2 3">
    <name type="scientific">Rhizopogon vinicolor AM-OR11-026</name>
    <dbReference type="NCBI Taxonomy" id="1314800"/>
    <lineage>
        <taxon>Eukaryota</taxon>
        <taxon>Fungi</taxon>
        <taxon>Dikarya</taxon>
        <taxon>Basidiomycota</taxon>
        <taxon>Agaricomycotina</taxon>
        <taxon>Agaricomycetes</taxon>
        <taxon>Agaricomycetidae</taxon>
        <taxon>Boletales</taxon>
        <taxon>Suillineae</taxon>
        <taxon>Rhizopogonaceae</taxon>
        <taxon>Rhizopogon</taxon>
    </lineage>
</organism>